<evidence type="ECO:0000313" key="4">
    <source>
        <dbReference type="EMBL" id="QJR14746.1"/>
    </source>
</evidence>
<evidence type="ECO:0000256" key="2">
    <source>
        <dbReference type="SAM" id="SignalP"/>
    </source>
</evidence>
<evidence type="ECO:0000313" key="5">
    <source>
        <dbReference type="Proteomes" id="UP000503096"/>
    </source>
</evidence>
<evidence type="ECO:0000259" key="3">
    <source>
        <dbReference type="PROSITE" id="PS50927"/>
    </source>
</evidence>
<feature type="domain" description="Bulb-type lectin" evidence="3">
    <location>
        <begin position="177"/>
        <end position="294"/>
    </location>
</feature>
<reference evidence="4 5" key="1">
    <citation type="submission" date="2020-04" db="EMBL/GenBank/DDBJ databases">
        <title>Usitatibacter rugosus gen. nov., sp. nov. and Usitatibacter palustris sp. nov., novel members of Usitatibacteraceae fam. nov. within the order Nitrosomonadales isolated from soil.</title>
        <authorList>
            <person name="Huber K.J."/>
            <person name="Neumann-Schaal M."/>
            <person name="Geppert A."/>
            <person name="Luckner M."/>
            <person name="Wanner G."/>
            <person name="Overmann J."/>
        </authorList>
    </citation>
    <scope>NUCLEOTIDE SEQUENCE [LARGE SCALE GENOMIC DNA]</scope>
    <source>
        <strain evidence="4 5">Swamp67</strain>
    </source>
</reference>
<dbReference type="Gene3D" id="2.90.10.10">
    <property type="entry name" value="Bulb-type lectin domain"/>
    <property type="match status" value="2"/>
</dbReference>
<gene>
    <name evidence="4" type="ORF">DSM104440_01556</name>
</gene>
<dbReference type="SMART" id="SM00108">
    <property type="entry name" value="B_lectin"/>
    <property type="match status" value="1"/>
</dbReference>
<evidence type="ECO:0000256" key="1">
    <source>
        <dbReference type="SAM" id="MobiDB-lite"/>
    </source>
</evidence>
<feature type="chain" id="PRO_5026776674" description="Bulb-type lectin domain-containing protein" evidence="2">
    <location>
        <begin position="20"/>
        <end position="439"/>
    </location>
</feature>
<accession>A0A6M4H564</accession>
<name>A0A6M4H564_9PROT</name>
<keyword evidence="2" id="KW-0732">Signal</keyword>
<dbReference type="RefSeq" id="WP_171159554.1">
    <property type="nucleotide sequence ID" value="NZ_CP053073.1"/>
</dbReference>
<proteinExistence type="predicted"/>
<dbReference type="PRINTS" id="PR01217">
    <property type="entry name" value="PRICHEXTENSN"/>
</dbReference>
<dbReference type="InterPro" id="IPR001480">
    <property type="entry name" value="Bulb-type_lectin_dom"/>
</dbReference>
<dbReference type="SUPFAM" id="SSF51110">
    <property type="entry name" value="alpha-D-mannose-specific plant lectins"/>
    <property type="match status" value="1"/>
</dbReference>
<dbReference type="SUPFAM" id="SSF101447">
    <property type="entry name" value="Formin homology 2 domain (FH2 domain)"/>
    <property type="match status" value="1"/>
</dbReference>
<feature type="signal peptide" evidence="2">
    <location>
        <begin position="1"/>
        <end position="19"/>
    </location>
</feature>
<organism evidence="4 5">
    <name type="scientific">Usitatibacter palustris</name>
    <dbReference type="NCBI Taxonomy" id="2732487"/>
    <lineage>
        <taxon>Bacteria</taxon>
        <taxon>Pseudomonadati</taxon>
        <taxon>Pseudomonadota</taxon>
        <taxon>Betaproteobacteria</taxon>
        <taxon>Nitrosomonadales</taxon>
        <taxon>Usitatibacteraceae</taxon>
        <taxon>Usitatibacter</taxon>
    </lineage>
</organism>
<dbReference type="InterPro" id="IPR036426">
    <property type="entry name" value="Bulb-type_lectin_dom_sf"/>
</dbReference>
<dbReference type="EMBL" id="CP053073">
    <property type="protein sequence ID" value="QJR14746.1"/>
    <property type="molecule type" value="Genomic_DNA"/>
</dbReference>
<dbReference type="Proteomes" id="UP000503096">
    <property type="component" value="Chromosome"/>
</dbReference>
<feature type="compositionally biased region" description="Pro residues" evidence="1">
    <location>
        <begin position="31"/>
        <end position="58"/>
    </location>
</feature>
<protein>
    <recommendedName>
        <fullName evidence="3">Bulb-type lectin domain-containing protein</fullName>
    </recommendedName>
</protein>
<feature type="region of interest" description="Disordered" evidence="1">
    <location>
        <begin position="149"/>
        <end position="177"/>
    </location>
</feature>
<keyword evidence="5" id="KW-1185">Reference proteome</keyword>
<feature type="region of interest" description="Disordered" evidence="1">
    <location>
        <begin position="19"/>
        <end position="62"/>
    </location>
</feature>
<feature type="compositionally biased region" description="Pro residues" evidence="1">
    <location>
        <begin position="152"/>
        <end position="175"/>
    </location>
</feature>
<dbReference type="InParanoid" id="A0A6M4H564"/>
<dbReference type="AlphaFoldDB" id="A0A6M4H564"/>
<dbReference type="KEGG" id="upl:DSM104440_01556"/>
<sequence length="439" mass="46837">MRTTIAVVLCALSPALALAQDPAPQKAVPPTKAPVPSKPTPVQQPPQAKPQPPPPPESNQPKQPVVVTIAAPLPSGRVLSSPPGIDCGTMSKARVCSYTFMSGEPIQLLAEAPRDAPGATVTWTPACSEPPSTVCVLRLAKSTTLVVTITPKAPPSPPPPLPPPPPPPPPPPLPPAKNVLKMGEMLRTKATLQSPGRTHYAIQQPDGNLCVYAGTPDKPGKHLWCLNTAGASGEYVTAMQGDGNLCVYRGTPEAIQPGPLWCSKTSGQTFLTLQDDGNLCVYRGTSPADNRGGLWCHNTNVMPPVKPITHVIPQYFRDTDQQAVALGNATPYGMWVTVYKPLDLVVTTSVFPTIVTARCVKSGTESHFTTDMPLRSKYQIRAEMTSTADCSALPGNRHVICDTRMTVERYDPHRHYFSAVLRTSGPGSCAWDGAVRSRP</sequence>
<dbReference type="PROSITE" id="PS50927">
    <property type="entry name" value="BULB_LECTIN"/>
    <property type="match status" value="1"/>
</dbReference>